<feature type="region of interest" description="Disordered" evidence="1">
    <location>
        <begin position="312"/>
        <end position="331"/>
    </location>
</feature>
<dbReference type="InterPro" id="IPR052578">
    <property type="entry name" value="PI_Transfer_CRAL-TRIO"/>
</dbReference>
<dbReference type="PROSITE" id="PS50191">
    <property type="entry name" value="CRAL_TRIO"/>
    <property type="match status" value="1"/>
</dbReference>
<dbReference type="PANTHER" id="PTHR45824">
    <property type="entry name" value="GH16843P"/>
    <property type="match status" value="1"/>
</dbReference>
<reference evidence="3" key="1">
    <citation type="submission" date="2016-01" db="EMBL/GenBank/DDBJ databases">
        <title>Reference transcriptome for the parasite Schistocephalus solidus: insights into the molecular evolution of parasitism.</title>
        <authorList>
            <person name="Hebert F.O."/>
            <person name="Grambauer S."/>
            <person name="Barber I."/>
            <person name="Landry C.R."/>
            <person name="Aubin-Horth N."/>
        </authorList>
    </citation>
    <scope>NUCLEOTIDE SEQUENCE</scope>
</reference>
<accession>A0A0V0J789</accession>
<dbReference type="InterPro" id="IPR036273">
    <property type="entry name" value="CRAL/TRIO_N_dom_sf"/>
</dbReference>
<dbReference type="Pfam" id="PF03765">
    <property type="entry name" value="CRAL_TRIO_N"/>
    <property type="match status" value="1"/>
</dbReference>
<evidence type="ECO:0000259" key="2">
    <source>
        <dbReference type="PROSITE" id="PS50191"/>
    </source>
</evidence>
<proteinExistence type="predicted"/>
<sequence length="331" mass="38194">MANRGKIEDDPKQFKELIDQLRSKMIKECKPLPNEPDFFTSEATLIDYLRARKYDLHAAFKMLKATVEWRRTYKPLEVDCAWCHKQPGYHCIRQIGHDKTGRPALYACFAQASTSKNTGEDTIAHCVQMLENTQKTLKGSATTWVFVFDCTGMTLPCCNPKLGQQVMHVFANYYPERLGQAIIINHAKVFHSIWKGIRKFLDPVTANKMVLLKKDQISEGLKERFDEDTAKWLEVEIECNREITEEQMRFWEKPERSSHDPRGSPAYVREYIATYTPTSAYQPHPNIIDLQTGKLAQKIAIQKVNHKAEKIDPKEYGIEDDQSGSSDIEIF</sequence>
<evidence type="ECO:0000256" key="1">
    <source>
        <dbReference type="SAM" id="MobiDB-lite"/>
    </source>
</evidence>
<feature type="domain" description="CRAL-TRIO" evidence="2">
    <location>
        <begin position="95"/>
        <end position="234"/>
    </location>
</feature>
<dbReference type="InterPro" id="IPR036865">
    <property type="entry name" value="CRAL-TRIO_dom_sf"/>
</dbReference>
<gene>
    <name evidence="3" type="primary">RSC5</name>
    <name evidence="3" type="ORF">TR105174</name>
</gene>
<dbReference type="SUPFAM" id="SSF46938">
    <property type="entry name" value="CRAL/TRIO N-terminal domain"/>
    <property type="match status" value="1"/>
</dbReference>
<dbReference type="AlphaFoldDB" id="A0A0V0J789"/>
<name>A0A0V0J789_SCHSO</name>
<dbReference type="GO" id="GO:0008526">
    <property type="term" value="F:phosphatidylinositol transfer activity"/>
    <property type="evidence" value="ECO:0007669"/>
    <property type="project" value="TreeGrafter"/>
</dbReference>
<dbReference type="Gene3D" id="3.40.525.10">
    <property type="entry name" value="CRAL-TRIO lipid binding domain"/>
    <property type="match status" value="1"/>
</dbReference>
<organism evidence="3">
    <name type="scientific">Schistocephalus solidus</name>
    <name type="common">Tapeworm</name>
    <dbReference type="NCBI Taxonomy" id="70667"/>
    <lineage>
        <taxon>Eukaryota</taxon>
        <taxon>Metazoa</taxon>
        <taxon>Spiralia</taxon>
        <taxon>Lophotrochozoa</taxon>
        <taxon>Platyhelminthes</taxon>
        <taxon>Cestoda</taxon>
        <taxon>Eucestoda</taxon>
        <taxon>Diphyllobothriidea</taxon>
        <taxon>Diphyllobothriidae</taxon>
        <taxon>Schistocephalus</taxon>
    </lineage>
</organism>
<dbReference type="SMART" id="SM00516">
    <property type="entry name" value="SEC14"/>
    <property type="match status" value="1"/>
</dbReference>
<dbReference type="CDD" id="cd00170">
    <property type="entry name" value="SEC14"/>
    <property type="match status" value="1"/>
</dbReference>
<dbReference type="PANTHER" id="PTHR45824:SF29">
    <property type="entry name" value="GH16843P"/>
    <property type="match status" value="1"/>
</dbReference>
<evidence type="ECO:0000313" key="3">
    <source>
        <dbReference type="EMBL" id="JAP61579.1"/>
    </source>
</evidence>
<dbReference type="SMART" id="SM01100">
    <property type="entry name" value="CRAL_TRIO_N"/>
    <property type="match status" value="1"/>
</dbReference>
<protein>
    <submittedName>
        <fullName evidence="3">Random slug protein 5</fullName>
    </submittedName>
</protein>
<dbReference type="Pfam" id="PF00650">
    <property type="entry name" value="CRAL_TRIO"/>
    <property type="match status" value="1"/>
</dbReference>
<dbReference type="InterPro" id="IPR001251">
    <property type="entry name" value="CRAL-TRIO_dom"/>
</dbReference>
<dbReference type="EMBL" id="GEEE01001646">
    <property type="protein sequence ID" value="JAP61579.1"/>
    <property type="molecule type" value="Transcribed_RNA"/>
</dbReference>
<dbReference type="SUPFAM" id="SSF52087">
    <property type="entry name" value="CRAL/TRIO domain"/>
    <property type="match status" value="1"/>
</dbReference>
<dbReference type="InterPro" id="IPR011074">
    <property type="entry name" value="CRAL/TRIO_N_dom"/>
</dbReference>